<sequence length="318" mass="35550">MNDQKISTLKKVLSTTLIMILLGSSFVFCDENPISKNTKLMPSGEVIELGVKLKYPIVRSKLNRNKTLKESDILLSIKLNDEEIVPSRKNIEKTMRVENLPLKATCYRKGKVKSIDITSDDLRDFEFGYYSYYLGTVTAIDSEGNFIGLSHNLKDEQMPFDFLDNAVYKTCYVQTKKNTLFNTGYLVTSAEGDKIGKFTGTGDGGICGKFESYTYNPNLAFEIGTPKVGTAYLYCKSPVTNELKMHEIEISQVGKEVSQIKIIDKDLLKYRGGIVQGMSGTPIIQDNKIVGGARAVVKSNKRIGVMTNIDYMIKNCNK</sequence>
<proteinExistence type="predicted"/>
<dbReference type="InterPro" id="IPR008763">
    <property type="entry name" value="Peptidase_S55"/>
</dbReference>
<gene>
    <name evidence="2" type="ORF">CRIB_1030</name>
</gene>
<evidence type="ECO:0000313" key="2">
    <source>
        <dbReference type="EMBL" id="CED93781.1"/>
    </source>
</evidence>
<dbReference type="Proteomes" id="UP000245622">
    <property type="component" value="Chromosome 1"/>
</dbReference>
<accession>A0A1V1I0L9</accession>
<name>A0A1V1I0L9_9FIRM</name>
<dbReference type="GeneID" id="82205208"/>
<dbReference type="EMBL" id="LN555523">
    <property type="protein sequence ID" value="CED93781.1"/>
    <property type="molecule type" value="Genomic_DNA"/>
</dbReference>
<dbReference type="AlphaFoldDB" id="A0A1V1I0L9"/>
<evidence type="ECO:0000259" key="1">
    <source>
        <dbReference type="PROSITE" id="PS51494"/>
    </source>
</evidence>
<feature type="domain" description="Peptidase S55" evidence="1">
    <location>
        <begin position="260"/>
        <end position="318"/>
    </location>
</feature>
<evidence type="ECO:0000313" key="3">
    <source>
        <dbReference type="Proteomes" id="UP000245622"/>
    </source>
</evidence>
<organism evidence="2 3">
    <name type="scientific">Romboutsia ilealis</name>
    <dbReference type="NCBI Taxonomy" id="1115758"/>
    <lineage>
        <taxon>Bacteria</taxon>
        <taxon>Bacillati</taxon>
        <taxon>Bacillota</taxon>
        <taxon>Clostridia</taxon>
        <taxon>Peptostreptococcales</taxon>
        <taxon>Peptostreptococcaceae</taxon>
        <taxon>Romboutsia</taxon>
    </lineage>
</organism>
<dbReference type="Pfam" id="PF05580">
    <property type="entry name" value="Peptidase_S55"/>
    <property type="match status" value="1"/>
</dbReference>
<reference evidence="2 3" key="1">
    <citation type="submission" date="2014-04" db="EMBL/GenBank/DDBJ databases">
        <authorList>
            <person name="Hornung B.V."/>
        </authorList>
    </citation>
    <scope>NUCLEOTIDE SEQUENCE [LARGE SCALE GENOMIC DNA]</scope>
    <source>
        <strain evidence="2 3">CRIB</strain>
    </source>
</reference>
<protein>
    <submittedName>
        <fullName evidence="2">Stage IV sporulation protein B, SpoIVB</fullName>
    </submittedName>
</protein>
<dbReference type="KEGG" id="ril:CRIB_1030"/>
<keyword evidence="3" id="KW-1185">Reference proteome</keyword>
<dbReference type="PROSITE" id="PS51494">
    <property type="entry name" value="SPOIVB"/>
    <property type="match status" value="1"/>
</dbReference>
<dbReference type="RefSeq" id="WP_180703467.1">
    <property type="nucleotide sequence ID" value="NZ_LN555523.1"/>
</dbReference>